<organism evidence="1 2">
    <name type="scientific">Variibacter gotjawalensis</name>
    <dbReference type="NCBI Taxonomy" id="1333996"/>
    <lineage>
        <taxon>Bacteria</taxon>
        <taxon>Pseudomonadati</taxon>
        <taxon>Pseudomonadota</taxon>
        <taxon>Alphaproteobacteria</taxon>
        <taxon>Hyphomicrobiales</taxon>
        <taxon>Nitrobacteraceae</taxon>
        <taxon>Variibacter</taxon>
    </lineage>
</organism>
<accession>A0A0S3PWZ2</accession>
<name>A0A0S3PWZ2_9BRAD</name>
<dbReference type="AlphaFoldDB" id="A0A0S3PWZ2"/>
<dbReference type="InterPro" id="IPR021330">
    <property type="entry name" value="DUF2939"/>
</dbReference>
<evidence type="ECO:0008006" key="3">
    <source>
        <dbReference type="Google" id="ProtNLM"/>
    </source>
</evidence>
<reference evidence="1 2" key="1">
    <citation type="submission" date="2015-08" db="EMBL/GenBank/DDBJ databases">
        <title>Investigation of the bacterial diversity of lava forest soil.</title>
        <authorList>
            <person name="Lee J.S."/>
        </authorList>
    </citation>
    <scope>NUCLEOTIDE SEQUENCE [LARGE SCALE GENOMIC DNA]</scope>
    <source>
        <strain evidence="1 2">GJW-30</strain>
    </source>
</reference>
<dbReference type="OrthoDB" id="8445263at2"/>
<dbReference type="RefSeq" id="WP_096356625.1">
    <property type="nucleotide sequence ID" value="NZ_AP014946.1"/>
</dbReference>
<evidence type="ECO:0000313" key="1">
    <source>
        <dbReference type="EMBL" id="BAT60431.1"/>
    </source>
</evidence>
<dbReference type="Proteomes" id="UP000236884">
    <property type="component" value="Chromosome"/>
</dbReference>
<dbReference type="Pfam" id="PF11159">
    <property type="entry name" value="DUF2939"/>
    <property type="match status" value="1"/>
</dbReference>
<dbReference type="EMBL" id="AP014946">
    <property type="protein sequence ID" value="BAT60431.1"/>
    <property type="molecule type" value="Genomic_DNA"/>
</dbReference>
<evidence type="ECO:0000313" key="2">
    <source>
        <dbReference type="Proteomes" id="UP000236884"/>
    </source>
</evidence>
<proteinExistence type="predicted"/>
<keyword evidence="2" id="KW-1185">Reference proteome</keyword>
<sequence length="204" mass="23135">MRWFGRITFVLLLLLAAYTAWPFVDLYRLSAALEAGNINAIQRHVSFAPLRNSVSRQVLETYLAITGDEKVGRFTRGIVMSSGVPAVETIVAEDISPERLAAFLAPREDTGLRTTGGRLRIAPMDLQNLWSLYASSDYKIKDFHVAVPPEARKSQRFRLRMRLSGWSWKLVDIQLPHEVRIEIAQRIVHALEKRQPGQEPAKAQ</sequence>
<gene>
    <name evidence="1" type="ORF">GJW-30_1_02972</name>
</gene>
<dbReference type="KEGG" id="vgo:GJW-30_1_02972"/>
<protein>
    <recommendedName>
        <fullName evidence="3">DUF2939 domain-containing protein</fullName>
    </recommendedName>
</protein>